<dbReference type="Gene3D" id="3.40.30.10">
    <property type="entry name" value="Glutaredoxin"/>
    <property type="match status" value="1"/>
</dbReference>
<evidence type="ECO:0000313" key="2">
    <source>
        <dbReference type="EMBL" id="QDT55979.1"/>
    </source>
</evidence>
<evidence type="ECO:0008006" key="4">
    <source>
        <dbReference type="Google" id="ProtNLM"/>
    </source>
</evidence>
<evidence type="ECO:0000313" key="3">
    <source>
        <dbReference type="Proteomes" id="UP000315700"/>
    </source>
</evidence>
<dbReference type="SUPFAM" id="SSF52833">
    <property type="entry name" value="Thioredoxin-like"/>
    <property type="match status" value="1"/>
</dbReference>
<gene>
    <name evidence="2" type="ORF">Pan44_40280</name>
</gene>
<dbReference type="Proteomes" id="UP000315700">
    <property type="component" value="Chromosome"/>
</dbReference>
<feature type="region of interest" description="Disordered" evidence="1">
    <location>
        <begin position="1"/>
        <end position="29"/>
    </location>
</feature>
<reference evidence="2 3" key="1">
    <citation type="submission" date="2019-02" db="EMBL/GenBank/DDBJ databases">
        <title>Deep-cultivation of Planctomycetes and their phenomic and genomic characterization uncovers novel biology.</title>
        <authorList>
            <person name="Wiegand S."/>
            <person name="Jogler M."/>
            <person name="Boedeker C."/>
            <person name="Pinto D."/>
            <person name="Vollmers J."/>
            <person name="Rivas-Marin E."/>
            <person name="Kohn T."/>
            <person name="Peeters S.H."/>
            <person name="Heuer A."/>
            <person name="Rast P."/>
            <person name="Oberbeckmann S."/>
            <person name="Bunk B."/>
            <person name="Jeske O."/>
            <person name="Meyerdierks A."/>
            <person name="Storesund J.E."/>
            <person name="Kallscheuer N."/>
            <person name="Luecker S."/>
            <person name="Lage O.M."/>
            <person name="Pohl T."/>
            <person name="Merkel B.J."/>
            <person name="Hornburger P."/>
            <person name="Mueller R.-W."/>
            <person name="Bruemmer F."/>
            <person name="Labrenz M."/>
            <person name="Spormann A.M."/>
            <person name="Op den Camp H."/>
            <person name="Overmann J."/>
            <person name="Amann R."/>
            <person name="Jetten M.S.M."/>
            <person name="Mascher T."/>
            <person name="Medema M.H."/>
            <person name="Devos D.P."/>
            <person name="Kaster A.-K."/>
            <person name="Ovreas L."/>
            <person name="Rohde M."/>
            <person name="Galperin M.Y."/>
            <person name="Jogler C."/>
        </authorList>
    </citation>
    <scope>NUCLEOTIDE SEQUENCE [LARGE SCALE GENOMIC DNA]</scope>
    <source>
        <strain evidence="2 3">Pan44</strain>
    </source>
</reference>
<proteinExistence type="predicted"/>
<accession>A0A517SIQ1</accession>
<keyword evidence="3" id="KW-1185">Reference proteome</keyword>
<evidence type="ECO:0000256" key="1">
    <source>
        <dbReference type="SAM" id="MobiDB-lite"/>
    </source>
</evidence>
<dbReference type="EMBL" id="CP036271">
    <property type="protein sequence ID" value="QDT55979.1"/>
    <property type="molecule type" value="Genomic_DNA"/>
</dbReference>
<organism evidence="2 3">
    <name type="scientific">Caulifigura coniformis</name>
    <dbReference type="NCBI Taxonomy" id="2527983"/>
    <lineage>
        <taxon>Bacteria</taxon>
        <taxon>Pseudomonadati</taxon>
        <taxon>Planctomycetota</taxon>
        <taxon>Planctomycetia</taxon>
        <taxon>Planctomycetales</taxon>
        <taxon>Planctomycetaceae</taxon>
        <taxon>Caulifigura</taxon>
    </lineage>
</organism>
<protein>
    <recommendedName>
        <fullName evidence="4">Thioredoxin domain-containing protein</fullName>
    </recommendedName>
</protein>
<dbReference type="InParanoid" id="A0A517SIQ1"/>
<dbReference type="KEGG" id="ccos:Pan44_40280"/>
<dbReference type="AlphaFoldDB" id="A0A517SIQ1"/>
<name>A0A517SIQ1_9PLAN</name>
<feature type="compositionally biased region" description="Polar residues" evidence="1">
    <location>
        <begin position="19"/>
        <end position="29"/>
    </location>
</feature>
<sequence>MSVQPEDRATSTTSRTTTGEWISNSSANQEPAEDVNGVWQVFTRMVLKGVKMVGCFLLTAGLFFGAEAAASDTPHTAEFANYGEAWKAAKADKRPMLVVLNTGDEKKDVDVHGLRDNEKLSKVLDEYVVAQIDTTTEHGQKVLKSFGSPTLPRLVVIDNKQSKQVFATSAKVSESNLKNLLEKQLNSKEATTSLNLDMFGNPKPDCPNCRLKAMGLLK</sequence>
<dbReference type="InterPro" id="IPR036249">
    <property type="entry name" value="Thioredoxin-like_sf"/>
</dbReference>